<protein>
    <submittedName>
        <fullName evidence="3">Uncharacterized protein</fullName>
    </submittedName>
</protein>
<evidence type="ECO:0000313" key="3">
    <source>
        <dbReference type="EMBL" id="OIN89983.1"/>
    </source>
</evidence>
<proteinExistence type="predicted"/>
<dbReference type="AlphaFoldDB" id="A0A1J4RSV3"/>
<reference evidence="3 4" key="1">
    <citation type="journal article" date="2016" name="Environ. Microbiol.">
        <title>Genomic resolution of a cold subsurface aquifer community provides metabolic insights for novel microbes adapted to high CO concentrations.</title>
        <authorList>
            <person name="Probst A.J."/>
            <person name="Castelle C.J."/>
            <person name="Singh A."/>
            <person name="Brown C.T."/>
            <person name="Anantharaman K."/>
            <person name="Sharon I."/>
            <person name="Hug L.A."/>
            <person name="Burstein D."/>
            <person name="Emerson J.B."/>
            <person name="Thomas B.C."/>
            <person name="Banfield J.F."/>
        </authorList>
    </citation>
    <scope>NUCLEOTIDE SEQUENCE [LARGE SCALE GENOMIC DNA]</scope>
    <source>
        <strain evidence="3">CG1_02_42_45</strain>
    </source>
</reference>
<accession>A0A1J4RSV3</accession>
<evidence type="ECO:0000256" key="2">
    <source>
        <dbReference type="SAM" id="Phobius"/>
    </source>
</evidence>
<dbReference type="EMBL" id="MNUJ01000016">
    <property type="protein sequence ID" value="OIN89983.1"/>
    <property type="molecule type" value="Genomic_DNA"/>
</dbReference>
<gene>
    <name evidence="3" type="ORF">AUJ40_00800</name>
</gene>
<feature type="region of interest" description="Disordered" evidence="1">
    <location>
        <begin position="1"/>
        <end position="29"/>
    </location>
</feature>
<comment type="caution">
    <text evidence="3">The sequence shown here is derived from an EMBL/GenBank/DDBJ whole genome shotgun (WGS) entry which is preliminary data.</text>
</comment>
<keyword evidence="2" id="KW-0812">Transmembrane</keyword>
<keyword evidence="2" id="KW-0472">Membrane</keyword>
<keyword evidence="2" id="KW-1133">Transmembrane helix</keyword>
<sequence length="362" mass="40525">MGGFRAPNEPACRTSASSVEPQAGGKQQSTLRHLHFRNGNGDTEFLQILSPKEAMDMRSALALILLATIVTVCFAAAALAQNDDDGGDSDDNGYPPNRVVMTREEYVKDTQERWGRLQQHLLNLHNIALSKPLDLEARKKVEPLTLIINGLFNRWCEKAPPKGLEKFDDMFAALILAATYLGDLICYQGDVYQPDNYAYAIKKLNRLQKELVEASAVVGGFKPLCANWLSPGASIQQPAELEILKYIDGFPAERSTDPPLAVLNYTKNGLLNVQREWEAQRERHKRTDFDHYYRLLCHHYRNIGTLEHNEVPQELVAAARAAIIATYEAMKAASQNGQVNTAEMDRLTINFQANILLWMAGQ</sequence>
<organism evidence="3 4">
    <name type="scientific">Candidatus Berkelbacteria bacterium CG1_02_42_45</name>
    <dbReference type="NCBI Taxonomy" id="1805036"/>
    <lineage>
        <taxon>Bacteria</taxon>
        <taxon>Candidatus Berkelbacteria</taxon>
    </lineage>
</organism>
<name>A0A1J4RSV3_9BACT</name>
<evidence type="ECO:0000256" key="1">
    <source>
        <dbReference type="SAM" id="MobiDB-lite"/>
    </source>
</evidence>
<dbReference type="Proteomes" id="UP000182753">
    <property type="component" value="Unassembled WGS sequence"/>
</dbReference>
<evidence type="ECO:0000313" key="4">
    <source>
        <dbReference type="Proteomes" id="UP000182753"/>
    </source>
</evidence>
<feature type="transmembrane region" description="Helical" evidence="2">
    <location>
        <begin position="60"/>
        <end position="80"/>
    </location>
</feature>
<feature type="compositionally biased region" description="Polar residues" evidence="1">
    <location>
        <begin position="14"/>
        <end position="29"/>
    </location>
</feature>